<dbReference type="Proteomes" id="UP000611629">
    <property type="component" value="Unassembled WGS sequence"/>
</dbReference>
<dbReference type="Pfam" id="PF18425">
    <property type="entry name" value="CspB_prodomain"/>
    <property type="match status" value="1"/>
</dbReference>
<feature type="domain" description="Peptidase S8/S53" evidence="8">
    <location>
        <begin position="102"/>
        <end position="286"/>
    </location>
</feature>
<dbReference type="Gene3D" id="3.40.50.200">
    <property type="entry name" value="Peptidase S8/S53 domain"/>
    <property type="match status" value="1"/>
</dbReference>
<comment type="similarity">
    <text evidence="1 6 7">Belongs to the peptidase S8 family.</text>
</comment>
<evidence type="ECO:0000256" key="2">
    <source>
        <dbReference type="ARBA" id="ARBA00022670"/>
    </source>
</evidence>
<dbReference type="InterPro" id="IPR022398">
    <property type="entry name" value="Peptidase_S8_His-AS"/>
</dbReference>
<evidence type="ECO:0000256" key="7">
    <source>
        <dbReference type="RuleBase" id="RU003355"/>
    </source>
</evidence>
<evidence type="ECO:0000259" key="8">
    <source>
        <dbReference type="Pfam" id="PF00082"/>
    </source>
</evidence>
<dbReference type="RefSeq" id="WP_179239616.1">
    <property type="nucleotide sequence ID" value="NZ_JACBNQ010000032.1"/>
</dbReference>
<dbReference type="InterPro" id="IPR050131">
    <property type="entry name" value="Peptidase_S8_subtilisin-like"/>
</dbReference>
<protein>
    <submittedName>
        <fullName evidence="10">S8 family peptidase</fullName>
    </submittedName>
</protein>
<dbReference type="InterPro" id="IPR034045">
    <property type="entry name" value="Pep_S8_CspA-like"/>
</dbReference>
<dbReference type="PROSITE" id="PS51892">
    <property type="entry name" value="SUBTILASE"/>
    <property type="match status" value="1"/>
</dbReference>
<feature type="active site" description="Charge relay system" evidence="5 6">
    <location>
        <position position="178"/>
    </location>
</feature>
<accession>A0A974BMQ0</accession>
<feature type="active site" description="Charge relay system" evidence="5 6">
    <location>
        <position position="493"/>
    </location>
</feature>
<dbReference type="InterPro" id="IPR000209">
    <property type="entry name" value="Peptidase_S8/S53_dom"/>
</dbReference>
<evidence type="ECO:0000256" key="3">
    <source>
        <dbReference type="ARBA" id="ARBA00022801"/>
    </source>
</evidence>
<evidence type="ECO:0000256" key="5">
    <source>
        <dbReference type="PIRSR" id="PIRSR615500-1"/>
    </source>
</evidence>
<feature type="active site" description="Charge relay system" evidence="5 6">
    <location>
        <position position="111"/>
    </location>
</feature>
<dbReference type="InterPro" id="IPR041365">
    <property type="entry name" value="CspB_prodomain"/>
</dbReference>
<keyword evidence="11" id="KW-1185">Reference proteome</keyword>
<dbReference type="PRINTS" id="PR00723">
    <property type="entry name" value="SUBTILISIN"/>
</dbReference>
<dbReference type="SUPFAM" id="SSF52743">
    <property type="entry name" value="Subtilisin-like"/>
    <property type="match status" value="1"/>
</dbReference>
<dbReference type="PROSITE" id="PS00136">
    <property type="entry name" value="SUBTILASE_ASP"/>
    <property type="match status" value="1"/>
</dbReference>
<keyword evidence="2 6" id="KW-0645">Protease</keyword>
<keyword evidence="3 6" id="KW-0378">Hydrolase</keyword>
<dbReference type="Gene3D" id="2.60.120.1290">
    <property type="match status" value="1"/>
</dbReference>
<evidence type="ECO:0000256" key="6">
    <source>
        <dbReference type="PROSITE-ProRule" id="PRU01240"/>
    </source>
</evidence>
<evidence type="ECO:0000313" key="10">
    <source>
        <dbReference type="EMBL" id="NYB75897.1"/>
    </source>
</evidence>
<feature type="domain" description="Peptidase S8/S53" evidence="8">
    <location>
        <begin position="427"/>
        <end position="548"/>
    </location>
</feature>
<dbReference type="PROSITE" id="PS00137">
    <property type="entry name" value="SUBTILASE_HIS"/>
    <property type="match status" value="1"/>
</dbReference>
<dbReference type="AlphaFoldDB" id="A0A974BMQ0"/>
<dbReference type="PIRSF" id="PIRSF037894">
    <property type="entry name" value="Subtilisin_rel_CspABC"/>
    <property type="match status" value="1"/>
</dbReference>
<dbReference type="Pfam" id="PF00082">
    <property type="entry name" value="Peptidase_S8"/>
    <property type="match status" value="2"/>
</dbReference>
<dbReference type="Gene3D" id="3.30.70.2980">
    <property type="match status" value="1"/>
</dbReference>
<evidence type="ECO:0000313" key="11">
    <source>
        <dbReference type="Proteomes" id="UP000611629"/>
    </source>
</evidence>
<dbReference type="EMBL" id="JACBNQ010000032">
    <property type="protein sequence ID" value="NYB75897.1"/>
    <property type="molecule type" value="Genomic_DNA"/>
</dbReference>
<comment type="caution">
    <text evidence="10">The sequence shown here is derived from an EMBL/GenBank/DDBJ whole genome shotgun (WGS) entry which is preliminary data.</text>
</comment>
<gene>
    <name evidence="10" type="ORF">HZF24_17240</name>
</gene>
<sequence length="567" mass="63006">MIDFKNSELETGYNIEDNTWEVIVKYHGDILKFESISDVEVEILSEQYAIITLKQPLISWLSAQTEIEHIELPKRLQFVLRDALDAACIAPVQSQTSFGLSGKGTLIGIIDSGIDYTHPDFRNDNGHTRIKYIWDQAGQGIPPQGFKGGAEYNETEINTALSSTYPYSIIPDMDYIGHGTAVAGVAAGNGRGSVNRIYRGSAPEASLIVVRLGRRGQSSFARTTELMRALKYVIDKAEFLEMPIAVNISYGTNDGSHDGNSLFEGFMNDIAQRWKNVIVVASGNEGAAAHHYRGILETNETRNIDFYTTGGLASFYLTLWKNFIDVFSIELILPSGVTTGQITYADHEKVIYFNNVAVYINYGQPRHYNVDQNIFIQIEATEGRLPEGLWQLRIKADEIIDGSFDIWLPIIEEVSLNTAFFIPYIDTTLTLPSTAFYVITVGAYNSHLNSIADFSGRGYTRSNIYVKPDLVAPGVDIMSSNKYGGYGLFTGTSIAAPFVTGSAALMMQWGIVEGNDPFLYGERIKAFLRLGARRQNGMNYPNQYWGYGTLCLKNTMDMLISYIKGGI</sequence>
<dbReference type="GO" id="GO:0004252">
    <property type="term" value="F:serine-type endopeptidase activity"/>
    <property type="evidence" value="ECO:0007669"/>
    <property type="project" value="UniProtKB-UniRule"/>
</dbReference>
<evidence type="ECO:0000259" key="9">
    <source>
        <dbReference type="Pfam" id="PF18425"/>
    </source>
</evidence>
<dbReference type="InterPro" id="IPR023827">
    <property type="entry name" value="Peptidase_S8_Asp-AS"/>
</dbReference>
<dbReference type="InterPro" id="IPR036852">
    <property type="entry name" value="Peptidase_S8/S53_dom_sf"/>
</dbReference>
<dbReference type="PANTHER" id="PTHR43806:SF11">
    <property type="entry name" value="CEREVISIN-RELATED"/>
    <property type="match status" value="1"/>
</dbReference>
<dbReference type="GO" id="GO:0006508">
    <property type="term" value="P:proteolysis"/>
    <property type="evidence" value="ECO:0007669"/>
    <property type="project" value="UniProtKB-KW"/>
</dbReference>
<evidence type="ECO:0000256" key="1">
    <source>
        <dbReference type="ARBA" id="ARBA00011073"/>
    </source>
</evidence>
<proteinExistence type="inferred from homology"/>
<evidence type="ECO:0000256" key="4">
    <source>
        <dbReference type="ARBA" id="ARBA00022825"/>
    </source>
</evidence>
<dbReference type="InterPro" id="IPR023828">
    <property type="entry name" value="Peptidase_S8_Ser-AS"/>
</dbReference>
<dbReference type="InterPro" id="IPR015500">
    <property type="entry name" value="Peptidase_S8_subtilisin-rel"/>
</dbReference>
<keyword evidence="4 6" id="KW-0720">Serine protease</keyword>
<name>A0A974BMQ0_SEDHY</name>
<dbReference type="PROSITE" id="PS00138">
    <property type="entry name" value="SUBTILASE_SER"/>
    <property type="match status" value="1"/>
</dbReference>
<reference evidence="10" key="1">
    <citation type="submission" date="2020-07" db="EMBL/GenBank/DDBJ databases">
        <title>Genomic analysis of a strain of Sedimentibacter Hydroxybenzoicus DSM7310.</title>
        <authorList>
            <person name="Ma S."/>
        </authorList>
    </citation>
    <scope>NUCLEOTIDE SEQUENCE</scope>
    <source>
        <strain evidence="10">DSM 7310</strain>
    </source>
</reference>
<organism evidence="10 11">
    <name type="scientific">Sedimentibacter hydroxybenzoicus DSM 7310</name>
    <dbReference type="NCBI Taxonomy" id="1123245"/>
    <lineage>
        <taxon>Bacteria</taxon>
        <taxon>Bacillati</taxon>
        <taxon>Bacillota</taxon>
        <taxon>Tissierellia</taxon>
        <taxon>Sedimentibacter</taxon>
    </lineage>
</organism>
<feature type="domain" description="Csp protease B prodomain" evidence="9">
    <location>
        <begin position="7"/>
        <end position="74"/>
    </location>
</feature>
<dbReference type="InterPro" id="IPR017310">
    <property type="entry name" value="Pept_S8A_subtilisin_clostridia"/>
</dbReference>
<dbReference type="CDD" id="cd07478">
    <property type="entry name" value="Peptidases_S8_CspA-like"/>
    <property type="match status" value="1"/>
</dbReference>
<dbReference type="PANTHER" id="PTHR43806">
    <property type="entry name" value="PEPTIDASE S8"/>
    <property type="match status" value="1"/>
</dbReference>